<reference evidence="1 2" key="1">
    <citation type="journal article" date="2021" name="Elife">
        <title>Chloroplast acquisition without the gene transfer in kleptoplastic sea slugs, Plakobranchus ocellatus.</title>
        <authorList>
            <person name="Maeda T."/>
            <person name="Takahashi S."/>
            <person name="Yoshida T."/>
            <person name="Shimamura S."/>
            <person name="Takaki Y."/>
            <person name="Nagai Y."/>
            <person name="Toyoda A."/>
            <person name="Suzuki Y."/>
            <person name="Arimoto A."/>
            <person name="Ishii H."/>
            <person name="Satoh N."/>
            <person name="Nishiyama T."/>
            <person name="Hasebe M."/>
            <person name="Maruyama T."/>
            <person name="Minagawa J."/>
            <person name="Obokata J."/>
            <person name="Shigenobu S."/>
        </authorList>
    </citation>
    <scope>NUCLEOTIDE SEQUENCE [LARGE SCALE GENOMIC DNA]</scope>
</reference>
<protein>
    <submittedName>
        <fullName evidence="1">Uncharacterized protein</fullName>
    </submittedName>
</protein>
<dbReference type="Proteomes" id="UP000735302">
    <property type="component" value="Unassembled WGS sequence"/>
</dbReference>
<organism evidence="1 2">
    <name type="scientific">Plakobranchus ocellatus</name>
    <dbReference type="NCBI Taxonomy" id="259542"/>
    <lineage>
        <taxon>Eukaryota</taxon>
        <taxon>Metazoa</taxon>
        <taxon>Spiralia</taxon>
        <taxon>Lophotrochozoa</taxon>
        <taxon>Mollusca</taxon>
        <taxon>Gastropoda</taxon>
        <taxon>Heterobranchia</taxon>
        <taxon>Euthyneura</taxon>
        <taxon>Panpulmonata</taxon>
        <taxon>Sacoglossa</taxon>
        <taxon>Placobranchoidea</taxon>
        <taxon>Plakobranchidae</taxon>
        <taxon>Plakobranchus</taxon>
    </lineage>
</organism>
<keyword evidence="2" id="KW-1185">Reference proteome</keyword>
<comment type="caution">
    <text evidence="1">The sequence shown here is derived from an EMBL/GenBank/DDBJ whole genome shotgun (WGS) entry which is preliminary data.</text>
</comment>
<dbReference type="AlphaFoldDB" id="A0AAV4CYZ6"/>
<proteinExistence type="predicted"/>
<accession>A0AAV4CYZ6</accession>
<evidence type="ECO:0000313" key="2">
    <source>
        <dbReference type="Proteomes" id="UP000735302"/>
    </source>
</evidence>
<sequence>MSKRITPNASQNTVAITSAADLCTLNFLVTGGMDVSKSWSRALSLGWLVCWRIRFVIELLLFDYKQGEVRVYYISMTVEVTMA</sequence>
<name>A0AAV4CYZ6_9GAST</name>
<dbReference type="EMBL" id="BLXT01007177">
    <property type="protein sequence ID" value="GFO37142.1"/>
    <property type="molecule type" value="Genomic_DNA"/>
</dbReference>
<gene>
    <name evidence="1" type="ORF">PoB_006364700</name>
</gene>
<evidence type="ECO:0000313" key="1">
    <source>
        <dbReference type="EMBL" id="GFO37142.1"/>
    </source>
</evidence>